<accession>A0AAX2GXX0</accession>
<dbReference type="SUPFAM" id="SSF49899">
    <property type="entry name" value="Concanavalin A-like lectins/glucanases"/>
    <property type="match status" value="1"/>
</dbReference>
<dbReference type="EMBL" id="LT906449">
    <property type="protein sequence ID" value="SNV09532.1"/>
    <property type="molecule type" value="Genomic_DNA"/>
</dbReference>
<dbReference type="AlphaFoldDB" id="A0AAX2GXX0"/>
<protein>
    <recommendedName>
        <fullName evidence="3">LamG-like jellyroll fold domain-containing protein</fullName>
    </recommendedName>
</protein>
<dbReference type="Proteomes" id="UP000215539">
    <property type="component" value="Chromosome 1"/>
</dbReference>
<evidence type="ECO:0008006" key="3">
    <source>
        <dbReference type="Google" id="ProtNLM"/>
    </source>
</evidence>
<sequence>MKKIYILMINIGLLGFGSCFQKLDQDPEFNYPEQPPITYSPRKLALTFENKNKDMSNYHVITQQDGNITYPDGKVGKCYQGAEKSYILVKPSKATYLGDISLRDTIAHLESFTVAFWMKANESKTGGLFTISDTKDTWGNLDIFLSGNNVPNEGFFKIQMAHYTERTVNGEKQYSKSNIWYTPKIANTIGDWVHLAFRYDIQTRKFDILRNGEVVATKDNFGTPAFHNMGPIVIGTFGNGVTPPLAPSKKVETWMNAFPGELDQFYFYNKALSDEAIKALYNEK</sequence>
<dbReference type="RefSeq" id="WP_074860864.1">
    <property type="nucleotide sequence ID" value="NZ_CP014227.1"/>
</dbReference>
<gene>
    <name evidence="1" type="ORF">SAMEA44541418_01190</name>
</gene>
<dbReference type="Gene3D" id="2.60.120.200">
    <property type="match status" value="1"/>
</dbReference>
<name>A0AAX2GXX0_9FLAO</name>
<dbReference type="GO" id="GO:0004553">
    <property type="term" value="F:hydrolase activity, hydrolyzing O-glycosyl compounds"/>
    <property type="evidence" value="ECO:0007669"/>
    <property type="project" value="UniProtKB-ARBA"/>
</dbReference>
<dbReference type="GO" id="GO:0005975">
    <property type="term" value="P:carbohydrate metabolic process"/>
    <property type="evidence" value="ECO:0007669"/>
    <property type="project" value="UniProtKB-ARBA"/>
</dbReference>
<evidence type="ECO:0000313" key="2">
    <source>
        <dbReference type="Proteomes" id="UP000215539"/>
    </source>
</evidence>
<dbReference type="InterPro" id="IPR013320">
    <property type="entry name" value="ConA-like_dom_sf"/>
</dbReference>
<reference evidence="1 2" key="1">
    <citation type="submission" date="2017-06" db="EMBL/GenBank/DDBJ databases">
        <authorList>
            <consortium name="Pathogen Informatics"/>
        </authorList>
    </citation>
    <scope>NUCLEOTIDE SEQUENCE [LARGE SCALE GENOMIC DNA]</scope>
    <source>
        <strain evidence="1 2">NCTC12947</strain>
    </source>
</reference>
<proteinExistence type="predicted"/>
<evidence type="ECO:0000313" key="1">
    <source>
        <dbReference type="EMBL" id="SNV09532.1"/>
    </source>
</evidence>
<dbReference type="PROSITE" id="PS51257">
    <property type="entry name" value="PROKAR_LIPOPROTEIN"/>
    <property type="match status" value="1"/>
</dbReference>
<dbReference type="Pfam" id="PF13385">
    <property type="entry name" value="Laminin_G_3"/>
    <property type="match status" value="1"/>
</dbReference>
<organism evidence="1 2">
    <name type="scientific">Capnocytophaga haemolytica</name>
    <dbReference type="NCBI Taxonomy" id="45243"/>
    <lineage>
        <taxon>Bacteria</taxon>
        <taxon>Pseudomonadati</taxon>
        <taxon>Bacteroidota</taxon>
        <taxon>Flavobacteriia</taxon>
        <taxon>Flavobacteriales</taxon>
        <taxon>Flavobacteriaceae</taxon>
        <taxon>Capnocytophaga</taxon>
    </lineage>
</organism>